<evidence type="ECO:0000313" key="4">
    <source>
        <dbReference type="EMBL" id="CAE7343601.1"/>
    </source>
</evidence>
<dbReference type="GO" id="GO:0019346">
    <property type="term" value="P:transsulfuration"/>
    <property type="evidence" value="ECO:0007669"/>
    <property type="project" value="InterPro"/>
</dbReference>
<dbReference type="PANTHER" id="PTHR11808">
    <property type="entry name" value="TRANS-SULFURATION ENZYME FAMILY MEMBER"/>
    <property type="match status" value="1"/>
</dbReference>
<evidence type="ECO:0000256" key="2">
    <source>
        <dbReference type="ARBA" id="ARBA00022898"/>
    </source>
</evidence>
<feature type="signal peptide" evidence="3">
    <location>
        <begin position="1"/>
        <end position="29"/>
    </location>
</feature>
<comment type="cofactor">
    <cofactor evidence="1">
        <name>pyridoxal 5'-phosphate</name>
        <dbReference type="ChEBI" id="CHEBI:597326"/>
    </cofactor>
</comment>
<organism evidence="4 5">
    <name type="scientific">Symbiodinium pilosum</name>
    <name type="common">Dinoflagellate</name>
    <dbReference type="NCBI Taxonomy" id="2952"/>
    <lineage>
        <taxon>Eukaryota</taxon>
        <taxon>Sar</taxon>
        <taxon>Alveolata</taxon>
        <taxon>Dinophyceae</taxon>
        <taxon>Suessiales</taxon>
        <taxon>Symbiodiniaceae</taxon>
        <taxon>Symbiodinium</taxon>
    </lineage>
</organism>
<gene>
    <name evidence="4" type="primary">cysA</name>
    <name evidence="4" type="ORF">SPIL2461_LOCUS8126</name>
</gene>
<dbReference type="Pfam" id="PF01053">
    <property type="entry name" value="Cys_Met_Meta_PP"/>
    <property type="match status" value="2"/>
</dbReference>
<keyword evidence="3" id="KW-0732">Signal</keyword>
<dbReference type="InterPro" id="IPR000277">
    <property type="entry name" value="Cys/Met-Metab_PyrdxlP-dep_enz"/>
</dbReference>
<dbReference type="Proteomes" id="UP000649617">
    <property type="component" value="Unassembled WGS sequence"/>
</dbReference>
<dbReference type="EMBL" id="CAJNIZ010013113">
    <property type="protein sequence ID" value="CAE7343601.1"/>
    <property type="molecule type" value="Genomic_DNA"/>
</dbReference>
<evidence type="ECO:0000256" key="1">
    <source>
        <dbReference type="ARBA" id="ARBA00001933"/>
    </source>
</evidence>
<dbReference type="AlphaFoldDB" id="A0A812P7V4"/>
<keyword evidence="2" id="KW-0663">Pyridoxal phosphate</keyword>
<dbReference type="GO" id="GO:0016846">
    <property type="term" value="F:carbon-sulfur lyase activity"/>
    <property type="evidence" value="ECO:0007669"/>
    <property type="project" value="TreeGrafter"/>
</dbReference>
<dbReference type="InterPro" id="IPR015421">
    <property type="entry name" value="PyrdxlP-dep_Trfase_major"/>
</dbReference>
<keyword evidence="5" id="KW-1185">Reference proteome</keyword>
<name>A0A812P7V4_SYMPI</name>
<comment type="caution">
    <text evidence="4">The sequence shown here is derived from an EMBL/GenBank/DDBJ whole genome shotgun (WGS) entry which is preliminary data.</text>
</comment>
<sequence>MLLCGGSALLCFGFDYILLALTLLGASVAAGIVDGNTPAMLADRSQEKYGGTGQVFVLSNVADQAAFILGPIVGSSVCQQVSTFSGRDDEPQKSANHSNTKHLWKELGVATRCLQHRGEVADGIGCVGIPIHLSQAFIYEKPGTPYPRGAIYGRFDHPTRQKLEQCHSSCEMSAHALAFSTYEAAVASIMAMLKSGDRMLVLGLRHDESLLRFFKQLATRRAFQLQDIVCPTGLSSADRADMLSGAKMCWLDGARHDKTEIMAWGRACRKTSVHLLVDGSACPPTSQLLMEGASIAIYPCNTFIAARADIRTCMLSTTDPAVFKSVNYFRQTLGSTPGNFDCYLAFRGFMSLKARLDRQAATTTYLVGQLRMSETLRVESVAQTSFQLRILGAASDQAATVLDGLSRLSLVCSQEPRSSLKFAFCPNSSPEQPLNSTSNLPWSAVRTHAWAVPGELHSGPLVQVQIGLESPGDLLREILSAFSSRPDCGPEEHQSPEGFTSRMMKAACDPSDPDAKSACPQYPLNELSILERMMAEAHNANFAVAFASGSATYHALLDQLSPGDHVIASNRLYVGAFEAFQDIAAEAYDVTFTFVDLDDWVGVAAAILPETRLLWVESASNPLGHPADIPRLARLCREHRAQHPEQLLHLVVDNTWCGPCMLQPLMQGADLVVESLTKTIGGHSDLMIGAVCTNVVQMHDELLETRGRLGNGPARLDCDLAVSALDCPEARMDVMVANARRLAAALDAHPKISKVHASEFHSTTGTKGCPTNMIAFYVDGKKDDVVRFLRNLRLIKLVGSFGDSWLPLLAGPTRCLPGQVQI</sequence>
<evidence type="ECO:0000256" key="3">
    <source>
        <dbReference type="SAM" id="SignalP"/>
    </source>
</evidence>
<feature type="chain" id="PRO_5032714727" evidence="3">
    <location>
        <begin position="30"/>
        <end position="822"/>
    </location>
</feature>
<dbReference type="Gene3D" id="3.90.1150.10">
    <property type="entry name" value="Aspartate Aminotransferase, domain 1"/>
    <property type="match status" value="1"/>
</dbReference>
<reference evidence="4" key="1">
    <citation type="submission" date="2021-02" db="EMBL/GenBank/DDBJ databases">
        <authorList>
            <person name="Dougan E. K."/>
            <person name="Rhodes N."/>
            <person name="Thang M."/>
            <person name="Chan C."/>
        </authorList>
    </citation>
    <scope>NUCLEOTIDE SEQUENCE</scope>
</reference>
<dbReference type="SUPFAM" id="SSF53383">
    <property type="entry name" value="PLP-dependent transferases"/>
    <property type="match status" value="2"/>
</dbReference>
<evidence type="ECO:0000313" key="5">
    <source>
        <dbReference type="Proteomes" id="UP000649617"/>
    </source>
</evidence>
<dbReference type="OrthoDB" id="3512640at2759"/>
<dbReference type="GO" id="GO:0005737">
    <property type="term" value="C:cytoplasm"/>
    <property type="evidence" value="ECO:0007669"/>
    <property type="project" value="TreeGrafter"/>
</dbReference>
<proteinExistence type="predicted"/>
<dbReference type="InterPro" id="IPR015424">
    <property type="entry name" value="PyrdxlP-dep_Trfase"/>
</dbReference>
<protein>
    <submittedName>
        <fullName evidence="4">CysA protein</fullName>
    </submittedName>
</protein>
<dbReference type="GO" id="GO:0030170">
    <property type="term" value="F:pyridoxal phosphate binding"/>
    <property type="evidence" value="ECO:0007669"/>
    <property type="project" value="InterPro"/>
</dbReference>
<accession>A0A812P7V4</accession>
<dbReference type="Gene3D" id="3.40.640.10">
    <property type="entry name" value="Type I PLP-dependent aspartate aminotransferase-like (Major domain)"/>
    <property type="match status" value="2"/>
</dbReference>
<dbReference type="InterPro" id="IPR015422">
    <property type="entry name" value="PyrdxlP-dep_Trfase_small"/>
</dbReference>